<comment type="function">
    <text evidence="7">Catalyzes the addition of meso-diaminopimelic acid to the nucleotide precursor UDP-N-acetylmuramoyl-L-alanyl-D-glutamate (UMAG) in the biosynthesis of bacterial cell-wall peptidoglycan.</text>
</comment>
<keyword evidence="2 7" id="KW-0132">Cell division</keyword>
<evidence type="ECO:0000256" key="2">
    <source>
        <dbReference type="ARBA" id="ARBA00022618"/>
    </source>
</evidence>
<dbReference type="SUPFAM" id="SSF53244">
    <property type="entry name" value="MurD-like peptide ligases, peptide-binding domain"/>
    <property type="match status" value="1"/>
</dbReference>
<dbReference type="EMBL" id="SMGD01000012">
    <property type="protein sequence ID" value="TCK57959.1"/>
    <property type="molecule type" value="Genomic_DNA"/>
</dbReference>
<dbReference type="NCBIfam" id="TIGR01085">
    <property type="entry name" value="murE"/>
    <property type="match status" value="1"/>
</dbReference>
<evidence type="ECO:0000256" key="4">
    <source>
        <dbReference type="ARBA" id="ARBA00022984"/>
    </source>
</evidence>
<dbReference type="GO" id="GO:0008765">
    <property type="term" value="F:UDP-N-acetylmuramoylalanyl-D-glutamate-2,6-diaminopimelate ligase activity"/>
    <property type="evidence" value="ECO:0007669"/>
    <property type="project" value="UniProtKB-UniRule"/>
</dbReference>
<reference evidence="12 13" key="1">
    <citation type="submission" date="2019-03" db="EMBL/GenBank/DDBJ databases">
        <title>Genomic Encyclopedia of Type Strains, Phase IV (KMG-IV): sequencing the most valuable type-strain genomes for metagenomic binning, comparative biology and taxonomic classification.</title>
        <authorList>
            <person name="Goeker M."/>
        </authorList>
    </citation>
    <scope>NUCLEOTIDE SEQUENCE [LARGE SCALE GENOMIC DNA]</scope>
    <source>
        <strain evidence="12 13">DSM 18577</strain>
    </source>
</reference>
<sequence>MKVKLASLLAGWLDIPLPESVNISLDDLVIDSRQVKPGCVFVAVLGTLSDGRLYIDKAIANGAVGVLAQTLSPEQDGTIEQRNGVPVIYCYGLKMQLATLAKCCFGPLPEYVIGVTGTNGKSTTTHLLASLANQHNIPAALMGTLGNGRPGQLHRALNTTADIFTIYRTLSQFAAQGIQLVAMEVSSHGLDQGRVAGIDFKAAIFTNLTRDHLDYHGTMQAYGQAKEQLFDLTDSQVQLVNCDDPFGLELLARHPHAVSYGQNVNSDWQAEIVAMTPQGVQISVYHGEECYALDVPLLGEFNVSNLLAAASCLDELGLVAFSQLTDCDQLKTVPGRMELFNGCSQAVVDYAHTPDALAKALQGLRSHCQGKLYCIFGCGGDRDSGKRPLMAQAAEHYADVVIVTNDNPRTEPAEQIAQDICRGFSDSFPYSVILDRRTAIKTALEQAGHEDMVLVAGKGHEDYQIIGHDKFPYDERSFVAQAVKECLC</sequence>
<comment type="pathway">
    <text evidence="7 8">Cell wall biogenesis; peptidoglycan biosynthesis.</text>
</comment>
<feature type="domain" description="Mur ligase C-terminal" evidence="10">
    <location>
        <begin position="335"/>
        <end position="459"/>
    </location>
</feature>
<keyword evidence="6 7" id="KW-0961">Cell wall biogenesis/degradation</keyword>
<dbReference type="GO" id="GO:0005737">
    <property type="term" value="C:cytoplasm"/>
    <property type="evidence" value="ECO:0007669"/>
    <property type="project" value="UniProtKB-SubCell"/>
</dbReference>
<feature type="domain" description="Mur ligase N-terminal catalytic" evidence="9">
    <location>
        <begin position="29"/>
        <end position="71"/>
    </location>
</feature>
<accession>A0A4R1K4M1</accession>
<dbReference type="SUPFAM" id="SSF63418">
    <property type="entry name" value="MurE/MurF N-terminal domain"/>
    <property type="match status" value="1"/>
</dbReference>
<comment type="PTM">
    <text evidence="7">Carboxylation is probably crucial for Mg(2+) binding and, consequently, for the gamma-phosphate positioning of ATP.</text>
</comment>
<dbReference type="InterPro" id="IPR036565">
    <property type="entry name" value="Mur-like_cat_sf"/>
</dbReference>
<feature type="binding site" evidence="7">
    <location>
        <position position="382"/>
    </location>
    <ligand>
        <name>meso-2,6-diaminopimelate</name>
        <dbReference type="ChEBI" id="CHEBI:57791"/>
    </ligand>
</feature>
<comment type="similarity">
    <text evidence="1 7">Belongs to the MurCDEF family. MurE subfamily.</text>
</comment>
<comment type="caution">
    <text evidence="7">Lacks conserved residue(s) required for the propagation of feature annotation.</text>
</comment>
<feature type="binding site" evidence="7">
    <location>
        <begin position="406"/>
        <end position="409"/>
    </location>
    <ligand>
        <name>meso-2,6-diaminopimelate</name>
        <dbReference type="ChEBI" id="CHEBI:57791"/>
    </ligand>
</feature>
<dbReference type="GO" id="GO:0008360">
    <property type="term" value="P:regulation of cell shape"/>
    <property type="evidence" value="ECO:0007669"/>
    <property type="project" value="UniProtKB-KW"/>
</dbReference>
<keyword evidence="7" id="KW-0067">ATP-binding</keyword>
<dbReference type="EC" id="6.3.2.13" evidence="7"/>
<comment type="catalytic activity">
    <reaction evidence="7">
        <text>UDP-N-acetyl-alpha-D-muramoyl-L-alanyl-D-glutamate + meso-2,6-diaminopimelate + ATP = UDP-N-acetyl-alpha-D-muramoyl-L-alanyl-gamma-D-glutamyl-meso-2,6-diaminopimelate + ADP + phosphate + H(+)</text>
        <dbReference type="Rhea" id="RHEA:23676"/>
        <dbReference type="ChEBI" id="CHEBI:15378"/>
        <dbReference type="ChEBI" id="CHEBI:30616"/>
        <dbReference type="ChEBI" id="CHEBI:43474"/>
        <dbReference type="ChEBI" id="CHEBI:57791"/>
        <dbReference type="ChEBI" id="CHEBI:83900"/>
        <dbReference type="ChEBI" id="CHEBI:83905"/>
        <dbReference type="ChEBI" id="CHEBI:456216"/>
        <dbReference type="EC" id="6.3.2.13"/>
    </reaction>
</comment>
<dbReference type="GO" id="GO:0000287">
    <property type="term" value="F:magnesium ion binding"/>
    <property type="evidence" value="ECO:0007669"/>
    <property type="project" value="UniProtKB-UniRule"/>
</dbReference>
<proteinExistence type="inferred from homology"/>
<feature type="binding site" evidence="7">
    <location>
        <begin position="159"/>
        <end position="160"/>
    </location>
    <ligand>
        <name>UDP-N-acetyl-alpha-D-muramoyl-L-alanyl-D-glutamate</name>
        <dbReference type="ChEBI" id="CHEBI:83900"/>
    </ligand>
</feature>
<keyword evidence="7 12" id="KW-0436">Ligase</keyword>
<evidence type="ECO:0000259" key="10">
    <source>
        <dbReference type="Pfam" id="PF02875"/>
    </source>
</evidence>
<dbReference type="InterPro" id="IPR004101">
    <property type="entry name" value="Mur_ligase_C"/>
</dbReference>
<protein>
    <recommendedName>
        <fullName evidence="7">UDP-N-acetylmuramoyl-L-alanyl-D-glutamate--2,6-diaminopimelate ligase</fullName>
        <ecNumber evidence="7">6.3.2.13</ecNumber>
    </recommendedName>
    <alternativeName>
        <fullName evidence="7">Meso-A2pm-adding enzyme</fullName>
    </alternativeName>
    <alternativeName>
        <fullName evidence="7">Meso-diaminopimelate-adding enzyme</fullName>
    </alternativeName>
    <alternativeName>
        <fullName evidence="7">UDP-MurNAc-L-Ala-D-Glu:meso-diaminopimelate ligase</fullName>
    </alternativeName>
    <alternativeName>
        <fullName evidence="7">UDP-MurNAc-tripeptide synthetase</fullName>
    </alternativeName>
    <alternativeName>
        <fullName evidence="7">UDP-N-acetylmuramyl-tripeptide synthetase</fullName>
    </alternativeName>
</protein>
<evidence type="ECO:0000256" key="8">
    <source>
        <dbReference type="RuleBase" id="RU004135"/>
    </source>
</evidence>
<evidence type="ECO:0000256" key="6">
    <source>
        <dbReference type="ARBA" id="ARBA00023316"/>
    </source>
</evidence>
<evidence type="ECO:0000256" key="1">
    <source>
        <dbReference type="ARBA" id="ARBA00005898"/>
    </source>
</evidence>
<dbReference type="AlphaFoldDB" id="A0A4R1K4M1"/>
<feature type="binding site" evidence="7">
    <location>
        <position position="158"/>
    </location>
    <ligand>
        <name>UDP-N-acetyl-alpha-D-muramoyl-L-alanyl-D-glutamate</name>
        <dbReference type="ChEBI" id="CHEBI:83900"/>
    </ligand>
</feature>
<dbReference type="PANTHER" id="PTHR23135:SF4">
    <property type="entry name" value="UDP-N-ACETYLMURAMOYL-L-ALANYL-D-GLUTAMATE--2,6-DIAMINOPIMELATE LIGASE MURE HOMOLOG, CHLOROPLASTIC"/>
    <property type="match status" value="1"/>
</dbReference>
<dbReference type="HAMAP" id="MF_00208">
    <property type="entry name" value="MurE"/>
    <property type="match status" value="1"/>
</dbReference>
<keyword evidence="4 7" id="KW-0573">Peptidoglycan synthesis</keyword>
<evidence type="ECO:0000259" key="9">
    <source>
        <dbReference type="Pfam" id="PF01225"/>
    </source>
</evidence>
<feature type="binding site" evidence="7">
    <location>
        <position position="192"/>
    </location>
    <ligand>
        <name>UDP-N-acetyl-alpha-D-muramoyl-L-alanyl-D-glutamate</name>
        <dbReference type="ChEBI" id="CHEBI:83900"/>
    </ligand>
</feature>
<feature type="modified residue" description="N6-carboxylysine" evidence="7">
    <location>
        <position position="226"/>
    </location>
</feature>
<dbReference type="GO" id="GO:0051301">
    <property type="term" value="P:cell division"/>
    <property type="evidence" value="ECO:0007669"/>
    <property type="project" value="UniProtKB-KW"/>
</dbReference>
<dbReference type="GO" id="GO:0009252">
    <property type="term" value="P:peptidoglycan biosynthetic process"/>
    <property type="evidence" value="ECO:0007669"/>
    <property type="project" value="UniProtKB-UniRule"/>
</dbReference>
<dbReference type="SUPFAM" id="SSF53623">
    <property type="entry name" value="MurD-like peptide ligases, catalytic domain"/>
    <property type="match status" value="1"/>
</dbReference>
<comment type="subcellular location">
    <subcellularLocation>
        <location evidence="7 8">Cytoplasm</location>
    </subcellularLocation>
</comment>
<feature type="domain" description="Mur ligase central" evidence="11">
    <location>
        <begin position="115"/>
        <end position="312"/>
    </location>
</feature>
<organism evidence="12 13">
    <name type="scientific">Celerinatantimonas diazotrophica</name>
    <dbReference type="NCBI Taxonomy" id="412034"/>
    <lineage>
        <taxon>Bacteria</taxon>
        <taxon>Pseudomonadati</taxon>
        <taxon>Pseudomonadota</taxon>
        <taxon>Gammaproteobacteria</taxon>
        <taxon>Celerinatantimonadaceae</taxon>
        <taxon>Celerinatantimonas</taxon>
    </lineage>
</organism>
<dbReference type="OrthoDB" id="9800958at2"/>
<keyword evidence="7" id="KW-0460">Magnesium</keyword>
<feature type="binding site" evidence="7">
    <location>
        <position position="461"/>
    </location>
    <ligand>
        <name>meso-2,6-diaminopimelate</name>
        <dbReference type="ChEBI" id="CHEBI:57791"/>
    </ligand>
</feature>
<keyword evidence="13" id="KW-1185">Reference proteome</keyword>
<dbReference type="Pfam" id="PF02875">
    <property type="entry name" value="Mur_ligase_C"/>
    <property type="match status" value="1"/>
</dbReference>
<dbReference type="InterPro" id="IPR036615">
    <property type="entry name" value="Mur_ligase_C_dom_sf"/>
</dbReference>
<feature type="binding site" evidence="7">
    <location>
        <position position="186"/>
    </location>
    <ligand>
        <name>UDP-N-acetyl-alpha-D-muramoyl-L-alanyl-D-glutamate</name>
        <dbReference type="ChEBI" id="CHEBI:83900"/>
    </ligand>
</feature>
<dbReference type="UniPathway" id="UPA00219"/>
<evidence type="ECO:0000256" key="7">
    <source>
        <dbReference type="HAMAP-Rule" id="MF_00208"/>
    </source>
</evidence>
<dbReference type="Gene3D" id="3.90.190.20">
    <property type="entry name" value="Mur ligase, C-terminal domain"/>
    <property type="match status" value="1"/>
</dbReference>
<feature type="binding site" evidence="7">
    <location>
        <position position="194"/>
    </location>
    <ligand>
        <name>UDP-N-acetyl-alpha-D-muramoyl-L-alanyl-D-glutamate</name>
        <dbReference type="ChEBI" id="CHEBI:83900"/>
    </ligand>
</feature>
<feature type="binding site" evidence="7">
    <location>
        <begin position="117"/>
        <end position="123"/>
    </location>
    <ligand>
        <name>ATP</name>
        <dbReference type="ChEBI" id="CHEBI:30616"/>
    </ligand>
</feature>
<evidence type="ECO:0000256" key="3">
    <source>
        <dbReference type="ARBA" id="ARBA00022960"/>
    </source>
</evidence>
<dbReference type="InterPro" id="IPR005761">
    <property type="entry name" value="UDP-N-AcMur-Glu-dNH2Pim_ligase"/>
</dbReference>
<comment type="caution">
    <text evidence="12">The sequence shown here is derived from an EMBL/GenBank/DDBJ whole genome shotgun (WGS) entry which is preliminary data.</text>
</comment>
<dbReference type="InterPro" id="IPR035911">
    <property type="entry name" value="MurE/MurF_N"/>
</dbReference>
<dbReference type="Gene3D" id="3.40.1390.10">
    <property type="entry name" value="MurE/MurF, N-terminal domain"/>
    <property type="match status" value="1"/>
</dbReference>
<dbReference type="GO" id="GO:0071555">
    <property type="term" value="P:cell wall organization"/>
    <property type="evidence" value="ECO:0007669"/>
    <property type="project" value="UniProtKB-KW"/>
</dbReference>
<dbReference type="Pfam" id="PF08245">
    <property type="entry name" value="Mur_ligase_M"/>
    <property type="match status" value="1"/>
</dbReference>
<evidence type="ECO:0000313" key="13">
    <source>
        <dbReference type="Proteomes" id="UP000295565"/>
    </source>
</evidence>
<dbReference type="NCBIfam" id="NF001126">
    <property type="entry name" value="PRK00139.1-4"/>
    <property type="match status" value="1"/>
</dbReference>
<dbReference type="Gene3D" id="3.40.1190.10">
    <property type="entry name" value="Mur-like, catalytic domain"/>
    <property type="match status" value="1"/>
</dbReference>
<keyword evidence="5 7" id="KW-0131">Cell cycle</keyword>
<dbReference type="GO" id="GO:0005524">
    <property type="term" value="F:ATP binding"/>
    <property type="evidence" value="ECO:0007669"/>
    <property type="project" value="UniProtKB-UniRule"/>
</dbReference>
<comment type="cofactor">
    <cofactor evidence="7">
        <name>Mg(2+)</name>
        <dbReference type="ChEBI" id="CHEBI:18420"/>
    </cofactor>
</comment>
<evidence type="ECO:0000313" key="12">
    <source>
        <dbReference type="EMBL" id="TCK57959.1"/>
    </source>
</evidence>
<gene>
    <name evidence="7" type="primary">murE</name>
    <name evidence="12" type="ORF">EV690_1663</name>
</gene>
<keyword evidence="7" id="KW-0547">Nucleotide-binding</keyword>
<evidence type="ECO:0000259" key="11">
    <source>
        <dbReference type="Pfam" id="PF08245"/>
    </source>
</evidence>
<keyword evidence="7" id="KW-0963">Cytoplasm</keyword>
<dbReference type="InterPro" id="IPR000713">
    <property type="entry name" value="Mur_ligase_N"/>
</dbReference>
<dbReference type="Pfam" id="PF01225">
    <property type="entry name" value="Mur_ligase"/>
    <property type="match status" value="1"/>
</dbReference>
<evidence type="ECO:0000256" key="5">
    <source>
        <dbReference type="ARBA" id="ARBA00023306"/>
    </source>
</evidence>
<feature type="binding site" evidence="7">
    <location>
        <position position="457"/>
    </location>
    <ligand>
        <name>meso-2,6-diaminopimelate</name>
        <dbReference type="ChEBI" id="CHEBI:57791"/>
    </ligand>
</feature>
<dbReference type="Proteomes" id="UP000295565">
    <property type="component" value="Unassembled WGS sequence"/>
</dbReference>
<dbReference type="InterPro" id="IPR013221">
    <property type="entry name" value="Mur_ligase_cen"/>
</dbReference>
<dbReference type="PANTHER" id="PTHR23135">
    <property type="entry name" value="MUR LIGASE FAMILY MEMBER"/>
    <property type="match status" value="1"/>
</dbReference>
<name>A0A4R1K4M1_9GAMM</name>
<feature type="short sequence motif" description="Meso-diaminopimelate recognition motif" evidence="7">
    <location>
        <begin position="406"/>
        <end position="409"/>
    </location>
</feature>
<feature type="binding site" evidence="7">
    <location>
        <position position="32"/>
    </location>
    <ligand>
        <name>UDP-N-acetyl-alpha-D-muramoyl-L-alanyl-D-glutamate</name>
        <dbReference type="ChEBI" id="CHEBI:83900"/>
    </ligand>
</feature>
<keyword evidence="3 7" id="KW-0133">Cell shape</keyword>